<dbReference type="EMBL" id="HBGU01029550">
    <property type="protein sequence ID" value="CAD9451012.1"/>
    <property type="molecule type" value="Transcribed_RNA"/>
</dbReference>
<name>A0A7S2GFX1_9EUKA</name>
<accession>A0A7S2GFX1</accession>
<protein>
    <submittedName>
        <fullName evidence="1">Uncharacterized protein</fullName>
    </submittedName>
</protein>
<dbReference type="AlphaFoldDB" id="A0A7S2GFX1"/>
<evidence type="ECO:0000313" key="1">
    <source>
        <dbReference type="EMBL" id="CAD9451012.1"/>
    </source>
</evidence>
<gene>
    <name evidence="1" type="ORF">CBRE1094_LOCUS16096</name>
</gene>
<proteinExistence type="predicted"/>
<reference evidence="1" key="1">
    <citation type="submission" date="2021-01" db="EMBL/GenBank/DDBJ databases">
        <authorList>
            <person name="Corre E."/>
            <person name="Pelletier E."/>
            <person name="Niang G."/>
            <person name="Scheremetjew M."/>
            <person name="Finn R."/>
            <person name="Kale V."/>
            <person name="Holt S."/>
            <person name="Cochrane G."/>
            <person name="Meng A."/>
            <person name="Brown T."/>
            <person name="Cohen L."/>
        </authorList>
    </citation>
    <scope>NUCLEOTIDE SEQUENCE</scope>
    <source>
        <strain evidence="1">UTEX LB 985</strain>
    </source>
</reference>
<organism evidence="1">
    <name type="scientific">Haptolina brevifila</name>
    <dbReference type="NCBI Taxonomy" id="156173"/>
    <lineage>
        <taxon>Eukaryota</taxon>
        <taxon>Haptista</taxon>
        <taxon>Haptophyta</taxon>
        <taxon>Prymnesiophyceae</taxon>
        <taxon>Prymnesiales</taxon>
        <taxon>Prymnesiaceae</taxon>
        <taxon>Haptolina</taxon>
    </lineage>
</organism>
<sequence length="115" mass="13405">MFMFNETTQMATVLIFTIALEEAQHAHVQRKVEQEKLRLRKEQLEAEKERLVWEAKLNEHSKRQLAAWDQVWQRQIDLASPPRAPDDELSESLSEHSHYTSKVAADCKFICSVVA</sequence>